<sequence length="308" mass="33770">MKIIVCLWFVLGALSAAGKVIFTTVGQRATLECGAVSFKNSLEWRQGDDRIVFVDKKGFPRHGKAAVQTRSKRRGDTDLDIFPVRKEDAGTFTCTADGNPQVHTLLVGSVSVSPPAELKVGSNATLLCEIEGLNPDSVKTVQWIGVDKNVRSRTAQLENVALTDAGTWKCQFSHGGETFSTQLEIKVTEPATKTTPAPKQSSKVNGKKINSTICAQPSCADSGVAHWWMWVAIGAGCLVVVLLMVSVIVLYKRIRRRKRNLHLMKNGRQAQRPRQYCQCNHQTAAAKPQQGRQKGRPSALPLQPLLKE</sequence>
<reference evidence="8" key="2">
    <citation type="submission" date="2025-04" db="UniProtKB">
        <authorList>
            <consortium name="RefSeq"/>
        </authorList>
    </citation>
    <scope>IDENTIFICATION</scope>
    <source>
        <tissue evidence="8">Brain</tissue>
    </source>
</reference>
<dbReference type="SMART" id="SM00409">
    <property type="entry name" value="IG"/>
    <property type="match status" value="2"/>
</dbReference>
<keyword evidence="7" id="KW-1185">Reference proteome</keyword>
<evidence type="ECO:0000259" key="5">
    <source>
        <dbReference type="PROSITE" id="PS50835"/>
    </source>
</evidence>
<evidence type="ECO:0000313" key="7">
    <source>
        <dbReference type="Proteomes" id="UP000314980"/>
    </source>
</evidence>
<dbReference type="SUPFAM" id="SSF48726">
    <property type="entry name" value="Immunoglobulin"/>
    <property type="match status" value="2"/>
</dbReference>
<name>A0A4W6CE16_LATCA</name>
<feature type="region of interest" description="Disordered" evidence="2">
    <location>
        <begin position="272"/>
        <end position="308"/>
    </location>
</feature>
<feature type="domain" description="Ig-like" evidence="5">
    <location>
        <begin position="100"/>
        <end position="186"/>
    </location>
</feature>
<feature type="transmembrane region" description="Helical" evidence="3">
    <location>
        <begin position="227"/>
        <end position="251"/>
    </location>
</feature>
<dbReference type="KEGG" id="lcf:108880658"/>
<dbReference type="PANTHER" id="PTHR11422:SF6">
    <property type="entry name" value="HEMICENTIN-1 ISOFORM X1"/>
    <property type="match status" value="1"/>
</dbReference>
<dbReference type="AlphaFoldDB" id="A0A4W6CE16"/>
<dbReference type="Gene3D" id="1.20.5.900">
    <property type="entry name" value="transmembrane domain of human cd4"/>
    <property type="match status" value="1"/>
</dbReference>
<reference evidence="6" key="3">
    <citation type="submission" date="2025-05" db="UniProtKB">
        <authorList>
            <consortium name="Ensembl"/>
        </authorList>
    </citation>
    <scope>IDENTIFICATION</scope>
</reference>
<dbReference type="InterPro" id="IPR007110">
    <property type="entry name" value="Ig-like_dom"/>
</dbReference>
<dbReference type="RefSeq" id="XP_018527774.1">
    <property type="nucleotide sequence ID" value="XM_018672258.2"/>
</dbReference>
<organism evidence="6 7">
    <name type="scientific">Lates calcarifer</name>
    <name type="common">Barramundi</name>
    <name type="synonym">Holocentrus calcarifer</name>
    <dbReference type="NCBI Taxonomy" id="8187"/>
    <lineage>
        <taxon>Eukaryota</taxon>
        <taxon>Metazoa</taxon>
        <taxon>Chordata</taxon>
        <taxon>Craniata</taxon>
        <taxon>Vertebrata</taxon>
        <taxon>Euteleostomi</taxon>
        <taxon>Actinopterygii</taxon>
        <taxon>Neopterygii</taxon>
        <taxon>Teleostei</taxon>
        <taxon>Neoteleostei</taxon>
        <taxon>Acanthomorphata</taxon>
        <taxon>Carangaria</taxon>
        <taxon>Carangaria incertae sedis</taxon>
        <taxon>Centropomidae</taxon>
        <taxon>Lates</taxon>
    </lineage>
</organism>
<gene>
    <name evidence="6 8" type="primary">LOC108880658</name>
</gene>
<evidence type="ECO:0000313" key="6">
    <source>
        <dbReference type="Ensembl" id="ENSLCAP00010009581.1"/>
    </source>
</evidence>
<dbReference type="Proteomes" id="UP000314980">
    <property type="component" value="Unassembled WGS sequence"/>
</dbReference>
<dbReference type="InterPro" id="IPR013151">
    <property type="entry name" value="Immunoglobulin_dom"/>
</dbReference>
<keyword evidence="3" id="KW-0812">Transmembrane</keyword>
<feature type="chain" id="PRO_5044612610" evidence="4">
    <location>
        <begin position="19"/>
        <end position="308"/>
    </location>
</feature>
<dbReference type="InParanoid" id="A0A4W6CE16"/>
<accession>A0A4W6CE16</accession>
<dbReference type="InterPro" id="IPR003598">
    <property type="entry name" value="Ig_sub2"/>
</dbReference>
<keyword evidence="4" id="KW-0732">Signal</keyword>
<evidence type="ECO:0000256" key="4">
    <source>
        <dbReference type="SAM" id="SignalP"/>
    </source>
</evidence>
<dbReference type="Pfam" id="PF00047">
    <property type="entry name" value="ig"/>
    <property type="match status" value="1"/>
</dbReference>
<dbReference type="Proteomes" id="UP000694890">
    <property type="component" value="Linkage group LG15"/>
</dbReference>
<keyword evidence="3" id="KW-1133">Transmembrane helix</keyword>
<dbReference type="InterPro" id="IPR036179">
    <property type="entry name" value="Ig-like_dom_sf"/>
</dbReference>
<dbReference type="OrthoDB" id="6159398at2759"/>
<dbReference type="Ensembl" id="ENSLCAT00010009799.1">
    <property type="protein sequence ID" value="ENSLCAP00010009581.1"/>
    <property type="gene ID" value="ENSLCAG00010004612.1"/>
</dbReference>
<feature type="domain" description="Ig-like" evidence="5">
    <location>
        <begin position="26"/>
        <end position="96"/>
    </location>
</feature>
<evidence type="ECO:0000256" key="2">
    <source>
        <dbReference type="SAM" id="MobiDB-lite"/>
    </source>
</evidence>
<dbReference type="PANTHER" id="PTHR11422">
    <property type="entry name" value="T-CELL SURFACE GLYCOPROTEIN CD4"/>
    <property type="match status" value="1"/>
</dbReference>
<keyword evidence="3" id="KW-0472">Membrane</keyword>
<dbReference type="Gene3D" id="2.60.40.10">
    <property type="entry name" value="Immunoglobulins"/>
    <property type="match status" value="2"/>
</dbReference>
<evidence type="ECO:0000256" key="1">
    <source>
        <dbReference type="ARBA" id="ARBA00023319"/>
    </source>
</evidence>
<dbReference type="SMART" id="SM00408">
    <property type="entry name" value="IGc2"/>
    <property type="match status" value="2"/>
</dbReference>
<protein>
    <submittedName>
        <fullName evidence="8">Uncharacterized protein LOC108880658</fullName>
    </submittedName>
</protein>
<dbReference type="PROSITE" id="PS50835">
    <property type="entry name" value="IG_LIKE"/>
    <property type="match status" value="2"/>
</dbReference>
<feature type="signal peptide" evidence="4">
    <location>
        <begin position="1"/>
        <end position="18"/>
    </location>
</feature>
<reference evidence="7" key="1">
    <citation type="submission" date="2015-09" db="EMBL/GenBank/DDBJ databases">
        <authorList>
            <person name="Sai Rama Sridatta P."/>
        </authorList>
    </citation>
    <scope>NUCLEOTIDE SEQUENCE [LARGE SCALE GENOMIC DNA]</scope>
</reference>
<dbReference type="InterPro" id="IPR003599">
    <property type="entry name" value="Ig_sub"/>
</dbReference>
<dbReference type="GeneTree" id="ENSGT00510000054197"/>
<evidence type="ECO:0000313" key="8">
    <source>
        <dbReference type="RefSeq" id="XP_018527774.1"/>
    </source>
</evidence>
<dbReference type="InterPro" id="IPR013783">
    <property type="entry name" value="Ig-like_fold"/>
</dbReference>
<proteinExistence type="predicted"/>
<evidence type="ECO:0000256" key="3">
    <source>
        <dbReference type="SAM" id="Phobius"/>
    </source>
</evidence>
<dbReference type="GeneID" id="108880658"/>
<keyword evidence="1" id="KW-0393">Immunoglobulin domain</keyword>